<dbReference type="STRING" id="406327.Mevan_0484"/>
<dbReference type="CDD" id="cd00371">
    <property type="entry name" value="HMA"/>
    <property type="match status" value="1"/>
</dbReference>
<dbReference type="KEGG" id="mvn:Mevan_0484"/>
<dbReference type="PROSITE" id="PS50846">
    <property type="entry name" value="HMA_2"/>
    <property type="match status" value="1"/>
</dbReference>
<proteinExistence type="predicted"/>
<dbReference type="InterPro" id="IPR036163">
    <property type="entry name" value="HMA_dom_sf"/>
</dbReference>
<dbReference type="GO" id="GO:0046872">
    <property type="term" value="F:metal ion binding"/>
    <property type="evidence" value="ECO:0007669"/>
    <property type="project" value="InterPro"/>
</dbReference>
<gene>
    <name evidence="2" type="ordered locus">Mevan_0484</name>
</gene>
<dbReference type="AlphaFoldDB" id="A6UPG9"/>
<sequence length="98" mass="11239">MGLYILKIFSEVIYTHNIKLSKNNFGETLKELNLKLSNMSCQMCIKTIKNLLSDLNGIINVDINLKDNTGIITYDENILNEKDILKNEAFELYPAKKV</sequence>
<evidence type="ECO:0000313" key="2">
    <source>
        <dbReference type="EMBL" id="ABR54391.1"/>
    </source>
</evidence>
<protein>
    <submittedName>
        <fullName evidence="2">Heavy metal transport/detoxification protein</fullName>
    </submittedName>
</protein>
<reference evidence="2" key="1">
    <citation type="submission" date="2007-06" db="EMBL/GenBank/DDBJ databases">
        <title>Complete sequence of Methanococcus vannielii SB.</title>
        <authorList>
            <consortium name="US DOE Joint Genome Institute"/>
            <person name="Copeland A."/>
            <person name="Lucas S."/>
            <person name="Lapidus A."/>
            <person name="Barry K."/>
            <person name="Glavina del Rio T."/>
            <person name="Dalin E."/>
            <person name="Tice H."/>
            <person name="Pitluck S."/>
            <person name="Chain P."/>
            <person name="Malfatti S."/>
            <person name="Shin M."/>
            <person name="Vergez L."/>
            <person name="Schmutz J."/>
            <person name="Larimer F."/>
            <person name="Land M."/>
            <person name="Hauser L."/>
            <person name="Kyrpides N."/>
            <person name="Anderson I."/>
            <person name="Sieprawska-Lupa M."/>
            <person name="Whitman W.B."/>
            <person name="Richardson P."/>
        </authorList>
    </citation>
    <scope>NUCLEOTIDE SEQUENCE [LARGE SCALE GENOMIC DNA]</scope>
    <source>
        <strain evidence="2">SB</strain>
    </source>
</reference>
<organism evidence="2 3">
    <name type="scientific">Methanococcus vannielii (strain ATCC 35089 / DSM 1224 / JCM 13029 / OCM 148 / SB)</name>
    <dbReference type="NCBI Taxonomy" id="406327"/>
    <lineage>
        <taxon>Archaea</taxon>
        <taxon>Methanobacteriati</taxon>
        <taxon>Methanobacteriota</taxon>
        <taxon>Methanomada group</taxon>
        <taxon>Methanococci</taxon>
        <taxon>Methanococcales</taxon>
        <taxon>Methanococcaceae</taxon>
        <taxon>Methanococcus</taxon>
    </lineage>
</organism>
<dbReference type="SUPFAM" id="SSF55008">
    <property type="entry name" value="HMA, heavy metal-associated domain"/>
    <property type="match status" value="1"/>
</dbReference>
<dbReference type="eggNOG" id="arCOG02764">
    <property type="taxonomic scope" value="Archaea"/>
</dbReference>
<evidence type="ECO:0000313" key="3">
    <source>
        <dbReference type="Proteomes" id="UP000001107"/>
    </source>
</evidence>
<dbReference type="Gene3D" id="3.30.70.100">
    <property type="match status" value="1"/>
</dbReference>
<feature type="domain" description="HMA" evidence="1">
    <location>
        <begin position="30"/>
        <end position="96"/>
    </location>
</feature>
<dbReference type="Proteomes" id="UP000001107">
    <property type="component" value="Chromosome"/>
</dbReference>
<evidence type="ECO:0000259" key="1">
    <source>
        <dbReference type="PROSITE" id="PS50846"/>
    </source>
</evidence>
<name>A6UPG9_METVS</name>
<dbReference type="EMBL" id="CP000742">
    <property type="protein sequence ID" value="ABR54391.1"/>
    <property type="molecule type" value="Genomic_DNA"/>
</dbReference>
<dbReference type="Pfam" id="PF00403">
    <property type="entry name" value="HMA"/>
    <property type="match status" value="1"/>
</dbReference>
<accession>A6UPG9</accession>
<dbReference type="InterPro" id="IPR006121">
    <property type="entry name" value="HMA_dom"/>
</dbReference>
<keyword evidence="3" id="KW-1185">Reference proteome</keyword>
<dbReference type="HOGENOM" id="CLU_134973_10_3_2"/>